<evidence type="ECO:0000259" key="7">
    <source>
        <dbReference type="Pfam" id="PF00155"/>
    </source>
</evidence>
<reference evidence="8 9" key="1">
    <citation type="journal article" date="2014" name="Genome Announc.">
        <title>Draft Genome Sequence of the Haloacid-Degrading Burkholderia caribensis Strain MBA4.</title>
        <authorList>
            <person name="Pan Y."/>
            <person name="Kong K.F."/>
            <person name="Tsang J.S."/>
        </authorList>
    </citation>
    <scope>NUCLEOTIDE SEQUENCE [LARGE SCALE GENOMIC DNA]</scope>
    <source>
        <strain evidence="8 9">MBA4</strain>
    </source>
</reference>
<dbReference type="CDD" id="cd00609">
    <property type="entry name" value="AAT_like"/>
    <property type="match status" value="1"/>
</dbReference>
<dbReference type="InterPro" id="IPR004839">
    <property type="entry name" value="Aminotransferase_I/II_large"/>
</dbReference>
<organism evidence="8 9">
    <name type="scientific">Paraburkholderia caribensis MBA4</name>
    <dbReference type="NCBI Taxonomy" id="1323664"/>
    <lineage>
        <taxon>Bacteria</taxon>
        <taxon>Pseudomonadati</taxon>
        <taxon>Pseudomonadota</taxon>
        <taxon>Betaproteobacteria</taxon>
        <taxon>Burkholderiales</taxon>
        <taxon>Burkholderiaceae</taxon>
        <taxon>Paraburkholderia</taxon>
    </lineage>
</organism>
<dbReference type="Gene3D" id="3.40.640.10">
    <property type="entry name" value="Type I PLP-dependent aspartate aminotransferase-like (Major domain)"/>
    <property type="match status" value="1"/>
</dbReference>
<name>A0A0P0RIH4_9BURK</name>
<dbReference type="GeneID" id="69972133"/>
<dbReference type="AlphaFoldDB" id="A0A0P0RIH4"/>
<dbReference type="InterPro" id="IPR015424">
    <property type="entry name" value="PyrdxlP-dep_Trfase"/>
</dbReference>
<dbReference type="GO" id="GO:0030170">
    <property type="term" value="F:pyridoxal phosphate binding"/>
    <property type="evidence" value="ECO:0007669"/>
    <property type="project" value="InterPro"/>
</dbReference>
<protein>
    <recommendedName>
        <fullName evidence="6">Aminotransferase</fullName>
        <ecNumber evidence="6">2.6.1.-</ecNumber>
    </recommendedName>
</protein>
<keyword evidence="4 6" id="KW-0808">Transferase</keyword>
<evidence type="ECO:0000256" key="1">
    <source>
        <dbReference type="ARBA" id="ARBA00001933"/>
    </source>
</evidence>
<proteinExistence type="inferred from homology"/>
<dbReference type="SUPFAM" id="SSF53383">
    <property type="entry name" value="PLP-dependent transferases"/>
    <property type="match status" value="1"/>
</dbReference>
<dbReference type="RefSeq" id="WP_035998249.1">
    <property type="nucleotide sequence ID" value="NZ_CP012747.1"/>
</dbReference>
<dbReference type="KEGG" id="bcai:K788_0000524"/>
<accession>A0A0P0RIH4</accession>
<dbReference type="PRINTS" id="PR00753">
    <property type="entry name" value="ACCSYNTHASE"/>
</dbReference>
<evidence type="ECO:0000313" key="8">
    <source>
        <dbReference type="EMBL" id="ALL68418.1"/>
    </source>
</evidence>
<gene>
    <name evidence="8" type="ORF">K788_0000524</name>
</gene>
<dbReference type="PANTHER" id="PTHR46383:SF1">
    <property type="entry name" value="ASPARTATE AMINOTRANSFERASE"/>
    <property type="match status" value="1"/>
</dbReference>
<keyword evidence="3 6" id="KW-0032">Aminotransferase</keyword>
<keyword evidence="5" id="KW-0663">Pyridoxal phosphate</keyword>
<dbReference type="GO" id="GO:0008483">
    <property type="term" value="F:transaminase activity"/>
    <property type="evidence" value="ECO:0007669"/>
    <property type="project" value="UniProtKB-KW"/>
</dbReference>
<comment type="cofactor">
    <cofactor evidence="1 6">
        <name>pyridoxal 5'-phosphate</name>
        <dbReference type="ChEBI" id="CHEBI:597326"/>
    </cofactor>
</comment>
<evidence type="ECO:0000256" key="5">
    <source>
        <dbReference type="ARBA" id="ARBA00022898"/>
    </source>
</evidence>
<dbReference type="Proteomes" id="UP000019146">
    <property type="component" value="Chromosome 2"/>
</dbReference>
<dbReference type="Gene3D" id="3.90.1150.10">
    <property type="entry name" value="Aspartate Aminotransferase, domain 1"/>
    <property type="match status" value="1"/>
</dbReference>
<dbReference type="PANTHER" id="PTHR46383">
    <property type="entry name" value="ASPARTATE AMINOTRANSFERASE"/>
    <property type="match status" value="1"/>
</dbReference>
<dbReference type="PROSITE" id="PS00105">
    <property type="entry name" value="AA_TRANSFER_CLASS_1"/>
    <property type="match status" value="1"/>
</dbReference>
<dbReference type="FunFam" id="3.40.640.10:FF:000033">
    <property type="entry name" value="Aspartate aminotransferase"/>
    <property type="match status" value="1"/>
</dbReference>
<evidence type="ECO:0000256" key="2">
    <source>
        <dbReference type="ARBA" id="ARBA00007441"/>
    </source>
</evidence>
<evidence type="ECO:0000313" key="9">
    <source>
        <dbReference type="Proteomes" id="UP000019146"/>
    </source>
</evidence>
<dbReference type="Pfam" id="PF00155">
    <property type="entry name" value="Aminotran_1_2"/>
    <property type="match status" value="1"/>
</dbReference>
<comment type="similarity">
    <text evidence="2 6">Belongs to the class-I pyridoxal-phosphate-dependent aminotransferase family.</text>
</comment>
<dbReference type="EC" id="2.6.1.-" evidence="6"/>
<dbReference type="InterPro" id="IPR015421">
    <property type="entry name" value="PyrdxlP-dep_Trfase_major"/>
</dbReference>
<dbReference type="EMBL" id="CP012747">
    <property type="protein sequence ID" value="ALL68418.1"/>
    <property type="molecule type" value="Genomic_DNA"/>
</dbReference>
<feature type="domain" description="Aminotransferase class I/classII large" evidence="7">
    <location>
        <begin position="36"/>
        <end position="396"/>
    </location>
</feature>
<sequence>MTTEFKHSDALSRISPSATIAITQKARDMRASGRNNILSLSIGEPDFDTPEHVCEAARAAIAAGSTRYPPVSGVPVLKEAVSAKFTRDNGLRYAINQVLVSAGAKQVIANALMATLNSGDEVLIPTPYWVSYPQLTQLCGARPVFLATKASDGFLLQADILEAAITPRTRWLILNSPSNPSGAVMDRQALARLGEVLQRHPHVWILTDDIYEHLIYTDTPYSTIAQVCPDLFDRTLTVNGVSKAYAMTGWRIGFAGGPAPLIKAMELVQSQLSGGASSIAQWAAAAALNGPQDFIHECRTSFRIRRDRLVAALREIKHMDCEMPEGAFYAFPSCEAFLGCATSQGKVLKTDEDFVSELLDKTGVAAVHGSAFGSPGYFRISYAASSDVLDEACGRISDFCCTLR</sequence>
<evidence type="ECO:0000256" key="3">
    <source>
        <dbReference type="ARBA" id="ARBA00022576"/>
    </source>
</evidence>
<dbReference type="InterPro" id="IPR050596">
    <property type="entry name" value="AspAT/PAT-like"/>
</dbReference>
<dbReference type="GO" id="GO:0006520">
    <property type="term" value="P:amino acid metabolic process"/>
    <property type="evidence" value="ECO:0007669"/>
    <property type="project" value="InterPro"/>
</dbReference>
<evidence type="ECO:0000256" key="4">
    <source>
        <dbReference type="ARBA" id="ARBA00022679"/>
    </source>
</evidence>
<dbReference type="InterPro" id="IPR015422">
    <property type="entry name" value="PyrdxlP-dep_Trfase_small"/>
</dbReference>
<evidence type="ECO:0000256" key="6">
    <source>
        <dbReference type="RuleBase" id="RU000481"/>
    </source>
</evidence>
<dbReference type="InterPro" id="IPR004838">
    <property type="entry name" value="NHTrfase_class1_PyrdxlP-BS"/>
</dbReference>